<dbReference type="InterPro" id="IPR001296">
    <property type="entry name" value="Glyco_trans_1"/>
</dbReference>
<evidence type="ECO:0000313" key="12">
    <source>
        <dbReference type="Proteomes" id="UP000367750"/>
    </source>
</evidence>
<dbReference type="Gene3D" id="3.40.50.2000">
    <property type="entry name" value="Glycogen Phosphorylase B"/>
    <property type="match status" value="2"/>
</dbReference>
<keyword evidence="5 7" id="KW-0808">Transferase</keyword>
<feature type="region of interest" description="Disordered" evidence="8">
    <location>
        <begin position="480"/>
        <end position="504"/>
    </location>
</feature>
<dbReference type="NCBIfam" id="NF001899">
    <property type="entry name" value="PRK00654.1-2"/>
    <property type="match status" value="1"/>
</dbReference>
<evidence type="ECO:0000259" key="10">
    <source>
        <dbReference type="Pfam" id="PF08323"/>
    </source>
</evidence>
<dbReference type="GO" id="GO:0004373">
    <property type="term" value="F:alpha-1,4-glucan glucosyltransferase (UDP-glucose donor) activity"/>
    <property type="evidence" value="ECO:0007669"/>
    <property type="project" value="InterPro"/>
</dbReference>
<dbReference type="EMBL" id="VYKK01000005">
    <property type="protein sequence ID" value="KAA9006542.1"/>
    <property type="molecule type" value="Genomic_DNA"/>
</dbReference>
<evidence type="ECO:0000256" key="1">
    <source>
        <dbReference type="ARBA" id="ARBA00001478"/>
    </source>
</evidence>
<dbReference type="SUPFAM" id="SSF53756">
    <property type="entry name" value="UDP-Glycosyltransferase/glycogen phosphorylase"/>
    <property type="match status" value="1"/>
</dbReference>
<feature type="domain" description="Starch synthase catalytic" evidence="10">
    <location>
        <begin position="2"/>
        <end position="234"/>
    </location>
</feature>
<feature type="compositionally biased region" description="Low complexity" evidence="8">
    <location>
        <begin position="488"/>
        <end position="498"/>
    </location>
</feature>
<feature type="domain" description="Glycosyl transferase family 1" evidence="9">
    <location>
        <begin position="291"/>
        <end position="449"/>
    </location>
</feature>
<dbReference type="HAMAP" id="MF_00484">
    <property type="entry name" value="Glycogen_synth"/>
    <property type="match status" value="1"/>
</dbReference>
<dbReference type="PANTHER" id="PTHR45825">
    <property type="entry name" value="GRANULE-BOUND STARCH SYNTHASE 1, CHLOROPLASTIC/AMYLOPLASTIC"/>
    <property type="match status" value="1"/>
</dbReference>
<accession>A0A5J5GFK9</accession>
<dbReference type="AlphaFoldDB" id="A0A5J5GFK9"/>
<reference evidence="11 12" key="1">
    <citation type="submission" date="2019-09" db="EMBL/GenBank/DDBJ databases">
        <title>Bacillus ochoae sp. nov., Paenibacillus whitsoniae sp. nov., Paenibacillus spiritus sp. nov. Isolated from the Mars Exploration Rover during spacecraft assembly.</title>
        <authorList>
            <person name="Seuylemezian A."/>
            <person name="Vaishampayan P."/>
        </authorList>
    </citation>
    <scope>NUCLEOTIDE SEQUENCE [LARGE SCALE GENOMIC DNA]</scope>
    <source>
        <strain evidence="11 12">MER_111</strain>
    </source>
</reference>
<gene>
    <name evidence="7 11" type="primary">glgA</name>
    <name evidence="11" type="ORF">F4V43_06260</name>
</gene>
<proteinExistence type="inferred from homology"/>
<dbReference type="Proteomes" id="UP000367750">
    <property type="component" value="Unassembled WGS sequence"/>
</dbReference>
<evidence type="ECO:0000256" key="5">
    <source>
        <dbReference type="ARBA" id="ARBA00022679"/>
    </source>
</evidence>
<evidence type="ECO:0000256" key="6">
    <source>
        <dbReference type="ARBA" id="ARBA00023056"/>
    </source>
</evidence>
<dbReference type="NCBIfam" id="TIGR02095">
    <property type="entry name" value="glgA"/>
    <property type="match status" value="1"/>
</dbReference>
<evidence type="ECO:0000313" key="11">
    <source>
        <dbReference type="EMBL" id="KAA9006542.1"/>
    </source>
</evidence>
<evidence type="ECO:0000259" key="9">
    <source>
        <dbReference type="Pfam" id="PF00534"/>
    </source>
</evidence>
<keyword evidence="4 7" id="KW-0328">Glycosyltransferase</keyword>
<dbReference type="InterPro" id="IPR011835">
    <property type="entry name" value="GS/SS"/>
</dbReference>
<name>A0A5J5GFK9_9BACL</name>
<sequence>MKILFAAAEGHPFIKTGGLADVIGALPKALRAAGMDVRVILPKYKGIAEKYRQAMQPVAVTTVPVGWRNQYCGVEMLVHDGVPVYFIDNEYYFGRDGIYGYMDDGERFSFFNRAVLEVLPSIDFQPDVLHCHDWHAAVIPMLLEGHYRHNPFYSGMRTVFTIHNLLYQGVFPYEVLGNLLGLDSRYFNGVEYYGNVNFMKGGIVFSDWITTVSPTYADEIRTSHYGYGLDGLLNARADRLSGIVNGIDTKMYNPQSDSQIYVKYRNNLAKKTENKLGLQQELGLPIAPHIPLIGMVTRLVDSKGLDLVTRILDELLYFDTLQFVILGTGDEHYERWFREAAWRYPTKLSSQITFSDALSRKIYAGSDLFLMPSKFEPCGISQLLALRYGSIPIVRETGGLNDTVHSYNEFTGEGNGFTFHDYNAHDMMYTIRRAASFYAQPEHWKKVTRNAFAGDYSWGVSAQQYIDIYDHITGRTETSLAAEEPEAPDAAVVPQPEQEVPGEI</sequence>
<dbReference type="EC" id="2.4.1.21" evidence="7"/>
<comment type="similarity">
    <text evidence="3 7">Belongs to the glycosyltransferase 1 family. Bacterial/plant glycogen synthase subfamily.</text>
</comment>
<protein>
    <recommendedName>
        <fullName evidence="7">Glycogen synthase</fullName>
        <ecNumber evidence="7">2.4.1.21</ecNumber>
    </recommendedName>
    <alternativeName>
        <fullName evidence="7">Starch [bacterial glycogen] synthase</fullName>
    </alternativeName>
</protein>
<comment type="function">
    <text evidence="2 7">Synthesizes alpha-1,4-glucan chains using ADP-glucose.</text>
</comment>
<dbReference type="RefSeq" id="WP_150457372.1">
    <property type="nucleotide sequence ID" value="NZ_VYKK01000005.1"/>
</dbReference>
<feature type="binding site" evidence="7">
    <location>
        <position position="15"/>
    </location>
    <ligand>
        <name>ADP-alpha-D-glucose</name>
        <dbReference type="ChEBI" id="CHEBI:57498"/>
    </ligand>
</feature>
<dbReference type="GO" id="GO:0005978">
    <property type="term" value="P:glycogen biosynthetic process"/>
    <property type="evidence" value="ECO:0007669"/>
    <property type="project" value="UniProtKB-UniRule"/>
</dbReference>
<dbReference type="Pfam" id="PF00534">
    <property type="entry name" value="Glycos_transf_1"/>
    <property type="match status" value="1"/>
</dbReference>
<dbReference type="NCBIfam" id="NF001898">
    <property type="entry name" value="PRK00654.1-1"/>
    <property type="match status" value="1"/>
</dbReference>
<dbReference type="GO" id="GO:0009011">
    <property type="term" value="F:alpha-1,4-glucan glucosyltransferase (ADP-glucose donor) activity"/>
    <property type="evidence" value="ECO:0007669"/>
    <property type="project" value="UniProtKB-UniRule"/>
</dbReference>
<organism evidence="11 12">
    <name type="scientific">Paenibacillus spiritus</name>
    <dbReference type="NCBI Taxonomy" id="2496557"/>
    <lineage>
        <taxon>Bacteria</taxon>
        <taxon>Bacillati</taxon>
        <taxon>Bacillota</taxon>
        <taxon>Bacilli</taxon>
        <taxon>Bacillales</taxon>
        <taxon>Paenibacillaceae</taxon>
        <taxon>Paenibacillus</taxon>
    </lineage>
</organism>
<evidence type="ECO:0000256" key="4">
    <source>
        <dbReference type="ARBA" id="ARBA00022676"/>
    </source>
</evidence>
<comment type="catalytic activity">
    <reaction evidence="1 7">
        <text>[(1-&gt;4)-alpha-D-glucosyl](n) + ADP-alpha-D-glucose = [(1-&gt;4)-alpha-D-glucosyl](n+1) + ADP + H(+)</text>
        <dbReference type="Rhea" id="RHEA:18189"/>
        <dbReference type="Rhea" id="RHEA-COMP:9584"/>
        <dbReference type="Rhea" id="RHEA-COMP:9587"/>
        <dbReference type="ChEBI" id="CHEBI:15378"/>
        <dbReference type="ChEBI" id="CHEBI:15444"/>
        <dbReference type="ChEBI" id="CHEBI:57498"/>
        <dbReference type="ChEBI" id="CHEBI:456216"/>
        <dbReference type="EC" id="2.4.1.21"/>
    </reaction>
</comment>
<dbReference type="Pfam" id="PF08323">
    <property type="entry name" value="Glyco_transf_5"/>
    <property type="match status" value="1"/>
</dbReference>
<evidence type="ECO:0000256" key="3">
    <source>
        <dbReference type="ARBA" id="ARBA00010281"/>
    </source>
</evidence>
<keyword evidence="6 7" id="KW-0320">Glycogen biosynthesis</keyword>
<evidence type="ECO:0000256" key="2">
    <source>
        <dbReference type="ARBA" id="ARBA00002764"/>
    </source>
</evidence>
<evidence type="ECO:0000256" key="7">
    <source>
        <dbReference type="HAMAP-Rule" id="MF_00484"/>
    </source>
</evidence>
<dbReference type="InterPro" id="IPR013534">
    <property type="entry name" value="Starch_synth_cat_dom"/>
</dbReference>
<dbReference type="UniPathway" id="UPA00164"/>
<comment type="caution">
    <text evidence="11">The sequence shown here is derived from an EMBL/GenBank/DDBJ whole genome shotgun (WGS) entry which is preliminary data.</text>
</comment>
<dbReference type="OrthoDB" id="9808590at2"/>
<keyword evidence="12" id="KW-1185">Reference proteome</keyword>
<dbReference type="PANTHER" id="PTHR45825:SF11">
    <property type="entry name" value="ALPHA AMYLASE DOMAIN-CONTAINING PROTEIN"/>
    <property type="match status" value="1"/>
</dbReference>
<evidence type="ECO:0000256" key="8">
    <source>
        <dbReference type="SAM" id="MobiDB-lite"/>
    </source>
</evidence>
<dbReference type="CDD" id="cd03791">
    <property type="entry name" value="GT5_Glycogen_synthase_DULL1-like"/>
    <property type="match status" value="1"/>
</dbReference>
<comment type="pathway">
    <text evidence="7">Glycan biosynthesis; glycogen biosynthesis.</text>
</comment>